<dbReference type="OrthoDB" id="8068875at2759"/>
<dbReference type="PANTHER" id="PTHR45700">
    <property type="entry name" value="UBIQUITIN-PROTEIN LIGASE E3C"/>
    <property type="match status" value="1"/>
</dbReference>
<dbReference type="GeneID" id="63690463"/>
<dbReference type="AlphaFoldDB" id="M5FZ82"/>
<dbReference type="CDD" id="cd00078">
    <property type="entry name" value="HECTc"/>
    <property type="match status" value="1"/>
</dbReference>
<dbReference type="InterPro" id="IPR000569">
    <property type="entry name" value="HECT_dom"/>
</dbReference>
<proteinExistence type="predicted"/>
<evidence type="ECO:0000256" key="1">
    <source>
        <dbReference type="ARBA" id="ARBA00000885"/>
    </source>
</evidence>
<dbReference type="FunFam" id="3.30.2410.10:FF:000011">
    <property type="entry name" value="Putative Ubiquitin-protein ligase E3C"/>
    <property type="match status" value="1"/>
</dbReference>
<evidence type="ECO:0000256" key="3">
    <source>
        <dbReference type="ARBA" id="ARBA00022679"/>
    </source>
</evidence>
<dbReference type="Proteomes" id="UP000030653">
    <property type="component" value="Unassembled WGS sequence"/>
</dbReference>
<dbReference type="PROSITE" id="PS50237">
    <property type="entry name" value="HECT"/>
    <property type="match status" value="1"/>
</dbReference>
<evidence type="ECO:0000256" key="5">
    <source>
        <dbReference type="PROSITE-ProRule" id="PRU00104"/>
    </source>
</evidence>
<evidence type="ECO:0000313" key="8">
    <source>
        <dbReference type="Proteomes" id="UP000030653"/>
    </source>
</evidence>
<reference evidence="7 8" key="1">
    <citation type="journal article" date="2012" name="Science">
        <title>The Paleozoic origin of enzymatic lignin decomposition reconstructed from 31 fungal genomes.</title>
        <authorList>
            <person name="Floudas D."/>
            <person name="Binder M."/>
            <person name="Riley R."/>
            <person name="Barry K."/>
            <person name="Blanchette R.A."/>
            <person name="Henrissat B."/>
            <person name="Martinez A.T."/>
            <person name="Otillar R."/>
            <person name="Spatafora J.W."/>
            <person name="Yadav J.S."/>
            <person name="Aerts A."/>
            <person name="Benoit I."/>
            <person name="Boyd A."/>
            <person name="Carlson A."/>
            <person name="Copeland A."/>
            <person name="Coutinho P.M."/>
            <person name="de Vries R.P."/>
            <person name="Ferreira P."/>
            <person name="Findley K."/>
            <person name="Foster B."/>
            <person name="Gaskell J."/>
            <person name="Glotzer D."/>
            <person name="Gorecki P."/>
            <person name="Heitman J."/>
            <person name="Hesse C."/>
            <person name="Hori C."/>
            <person name="Igarashi K."/>
            <person name="Jurgens J.A."/>
            <person name="Kallen N."/>
            <person name="Kersten P."/>
            <person name="Kohler A."/>
            <person name="Kuees U."/>
            <person name="Kumar T.K.A."/>
            <person name="Kuo A."/>
            <person name="LaButti K."/>
            <person name="Larrondo L.F."/>
            <person name="Lindquist E."/>
            <person name="Ling A."/>
            <person name="Lombard V."/>
            <person name="Lucas S."/>
            <person name="Lundell T."/>
            <person name="Martin R."/>
            <person name="McLaughlin D.J."/>
            <person name="Morgenstern I."/>
            <person name="Morin E."/>
            <person name="Murat C."/>
            <person name="Nagy L.G."/>
            <person name="Nolan M."/>
            <person name="Ohm R.A."/>
            <person name="Patyshakuliyeva A."/>
            <person name="Rokas A."/>
            <person name="Ruiz-Duenas F.J."/>
            <person name="Sabat G."/>
            <person name="Salamov A."/>
            <person name="Samejima M."/>
            <person name="Schmutz J."/>
            <person name="Slot J.C."/>
            <person name="St John F."/>
            <person name="Stenlid J."/>
            <person name="Sun H."/>
            <person name="Sun S."/>
            <person name="Syed K."/>
            <person name="Tsang A."/>
            <person name="Wiebenga A."/>
            <person name="Young D."/>
            <person name="Pisabarro A."/>
            <person name="Eastwood D.C."/>
            <person name="Martin F."/>
            <person name="Cullen D."/>
            <person name="Grigoriev I.V."/>
            <person name="Hibbett D.S."/>
        </authorList>
    </citation>
    <scope>NUCLEOTIDE SEQUENCE [LARGE SCALE GENOMIC DNA]</scope>
    <source>
        <strain evidence="7 8">DJM-731 SS1</strain>
    </source>
</reference>
<comment type="catalytic activity">
    <reaction evidence="1">
        <text>S-ubiquitinyl-[E2 ubiquitin-conjugating enzyme]-L-cysteine + [acceptor protein]-L-lysine = [E2 ubiquitin-conjugating enzyme]-L-cysteine + N(6)-ubiquitinyl-[acceptor protein]-L-lysine.</text>
        <dbReference type="EC" id="2.3.2.26"/>
    </reaction>
</comment>
<dbReference type="PANTHER" id="PTHR45700:SF2">
    <property type="entry name" value="UBIQUITIN-PROTEIN LIGASE E3C"/>
    <property type="match status" value="1"/>
</dbReference>
<dbReference type="GO" id="GO:0006511">
    <property type="term" value="P:ubiquitin-dependent protein catabolic process"/>
    <property type="evidence" value="ECO:0007669"/>
    <property type="project" value="TreeGrafter"/>
</dbReference>
<dbReference type="SMART" id="SM00119">
    <property type="entry name" value="HECTc"/>
    <property type="match status" value="1"/>
</dbReference>
<keyword evidence="8" id="KW-1185">Reference proteome</keyword>
<accession>M5FZ82</accession>
<dbReference type="GO" id="GO:0061630">
    <property type="term" value="F:ubiquitin protein ligase activity"/>
    <property type="evidence" value="ECO:0007669"/>
    <property type="project" value="UniProtKB-EC"/>
</dbReference>
<dbReference type="InterPro" id="IPR044611">
    <property type="entry name" value="E3A/B/C-like"/>
</dbReference>
<evidence type="ECO:0000259" key="6">
    <source>
        <dbReference type="PROSITE" id="PS50237"/>
    </source>
</evidence>
<organism evidence="7 8">
    <name type="scientific">Dacryopinax primogenitus (strain DJM 731)</name>
    <name type="common">Brown rot fungus</name>
    <dbReference type="NCBI Taxonomy" id="1858805"/>
    <lineage>
        <taxon>Eukaryota</taxon>
        <taxon>Fungi</taxon>
        <taxon>Dikarya</taxon>
        <taxon>Basidiomycota</taxon>
        <taxon>Agaricomycotina</taxon>
        <taxon>Dacrymycetes</taxon>
        <taxon>Dacrymycetales</taxon>
        <taxon>Dacrymycetaceae</taxon>
        <taxon>Dacryopinax</taxon>
    </lineage>
</organism>
<keyword evidence="4 5" id="KW-0833">Ubl conjugation pathway</keyword>
<dbReference type="EC" id="2.3.2.26" evidence="2"/>
<dbReference type="Gene3D" id="3.90.1750.10">
    <property type="entry name" value="Hect, E3 ligase catalytic domains"/>
    <property type="match status" value="1"/>
</dbReference>
<dbReference type="Pfam" id="PF00632">
    <property type="entry name" value="HECT"/>
    <property type="match status" value="1"/>
</dbReference>
<dbReference type="Gene3D" id="3.30.2410.10">
    <property type="entry name" value="Hect, E3 ligase catalytic domain"/>
    <property type="match status" value="1"/>
</dbReference>
<evidence type="ECO:0000256" key="4">
    <source>
        <dbReference type="ARBA" id="ARBA00022786"/>
    </source>
</evidence>
<dbReference type="FunFam" id="3.30.2160.10:FF:000002">
    <property type="entry name" value="Putative Ubiquitin-protein ligase E3C"/>
    <property type="match status" value="1"/>
</dbReference>
<feature type="active site" description="Glycyl thioester intermediate" evidence="5">
    <location>
        <position position="367"/>
    </location>
</feature>
<dbReference type="STRING" id="1858805.M5FZ82"/>
<dbReference type="SUPFAM" id="SSF56204">
    <property type="entry name" value="Hect, E3 ligase catalytic domain"/>
    <property type="match status" value="1"/>
</dbReference>
<protein>
    <recommendedName>
        <fullName evidence="2">HECT-type E3 ubiquitin transferase</fullName>
        <ecNumber evidence="2">2.3.2.26</ecNumber>
    </recommendedName>
</protein>
<sequence length="399" mass="45913">MTILRHIPFTIPFDDRVFLFRQCVKQDKTSTAHADQSASFHPKPVRRHNLSEDGFDHFCSAETMLLKGRIRITFIDQDGHQEQGLDGGGLWKEFIVTLLEESFNPERGLWTKNEQEELYPFPQMFAREARQLKWYKFIGRMLGKALYDNILIDTVFATFFLAKWVGESGSLDSLASLDPYLHRALVALKQWESDDCLDPDTRFDIVDLDMGQPITTELVPNGSNVPVTKENRMKYIELVCKHRLDDQISEQTQAFLAGLRDLIELKWLKIFDASELQLLLSGVDRDVDVDDWMRNTAYEGGFSATDPCIHMFWTTVRALDRNEKRLLLRFVTSCSRPPLLGFGELKPKFTIRCASNDQNRLPTAATCFSTLKLPRYKEQEVMRNKLVQAITANAGFDLS</sequence>
<evidence type="ECO:0000313" key="7">
    <source>
        <dbReference type="EMBL" id="EJT98881.1"/>
    </source>
</evidence>
<dbReference type="RefSeq" id="XP_040625779.1">
    <property type="nucleotide sequence ID" value="XM_040775401.1"/>
</dbReference>
<dbReference type="GO" id="GO:0000209">
    <property type="term" value="P:protein polyubiquitination"/>
    <property type="evidence" value="ECO:0007669"/>
    <property type="project" value="InterPro"/>
</dbReference>
<keyword evidence="3" id="KW-0808">Transferase</keyword>
<evidence type="ECO:0000256" key="2">
    <source>
        <dbReference type="ARBA" id="ARBA00012485"/>
    </source>
</evidence>
<dbReference type="InterPro" id="IPR035983">
    <property type="entry name" value="Hect_E3_ubiquitin_ligase"/>
</dbReference>
<gene>
    <name evidence="7" type="ORF">DACRYDRAFT_56843</name>
</gene>
<dbReference type="HOGENOM" id="CLU_002173_9_3_1"/>
<feature type="domain" description="HECT" evidence="6">
    <location>
        <begin position="62"/>
        <end position="399"/>
    </location>
</feature>
<name>M5FZ82_DACPD</name>
<dbReference type="EMBL" id="JH795871">
    <property type="protein sequence ID" value="EJT98881.1"/>
    <property type="molecule type" value="Genomic_DNA"/>
</dbReference>
<dbReference type="Gene3D" id="3.30.2160.10">
    <property type="entry name" value="Hect, E3 ligase catalytic domain"/>
    <property type="match status" value="1"/>
</dbReference>